<evidence type="ECO:0000259" key="1">
    <source>
        <dbReference type="PROSITE" id="PS51186"/>
    </source>
</evidence>
<name>A0A160VCH7_9ZZZZ</name>
<evidence type="ECO:0000313" key="2">
    <source>
        <dbReference type="EMBL" id="CUV05797.1"/>
    </source>
</evidence>
<feature type="domain" description="N-acetyltransferase" evidence="1">
    <location>
        <begin position="9"/>
        <end position="166"/>
    </location>
</feature>
<dbReference type="Gene3D" id="3.40.630.30">
    <property type="match status" value="1"/>
</dbReference>
<dbReference type="InterPro" id="IPR016181">
    <property type="entry name" value="Acyl_CoA_acyltransferase"/>
</dbReference>
<organism evidence="2">
    <name type="scientific">hydrothermal vent metagenome</name>
    <dbReference type="NCBI Taxonomy" id="652676"/>
    <lineage>
        <taxon>unclassified sequences</taxon>
        <taxon>metagenomes</taxon>
        <taxon>ecological metagenomes</taxon>
    </lineage>
</organism>
<dbReference type="CDD" id="cd04301">
    <property type="entry name" value="NAT_SF"/>
    <property type="match status" value="1"/>
</dbReference>
<protein>
    <submittedName>
        <fullName evidence="2">Acetyltransferase, GNAT family</fullName>
    </submittedName>
</protein>
<dbReference type="GO" id="GO:0016747">
    <property type="term" value="F:acyltransferase activity, transferring groups other than amino-acyl groups"/>
    <property type="evidence" value="ECO:0007669"/>
    <property type="project" value="InterPro"/>
</dbReference>
<dbReference type="SUPFAM" id="SSF55729">
    <property type="entry name" value="Acyl-CoA N-acyltransferases (Nat)"/>
    <property type="match status" value="1"/>
</dbReference>
<sequence length="179" mass="20448">MTSVPDSDIQARVASLLHLETIIDFNIAMARETEGKELSADVVRPGVEAVLTRNDLGFYIIGEHTGRAVGQLMITYEWSDWRNAFFWWIQSVYVSPVYRRLGVYKALHYYAAEEARRQGNVCGLRLYVDKNNTIAQGVYAGLRMSPTNYDMYEIHFDACPAQRLAEVEKEQEVNDDATE</sequence>
<dbReference type="EMBL" id="FAXA01000464">
    <property type="protein sequence ID" value="CUV05797.1"/>
    <property type="molecule type" value="Genomic_DNA"/>
</dbReference>
<reference evidence="2" key="1">
    <citation type="submission" date="2015-10" db="EMBL/GenBank/DDBJ databases">
        <authorList>
            <person name="Gilbert D.G."/>
        </authorList>
    </citation>
    <scope>NUCLEOTIDE SEQUENCE</scope>
</reference>
<dbReference type="InterPro" id="IPR000182">
    <property type="entry name" value="GNAT_dom"/>
</dbReference>
<keyword evidence="2" id="KW-0808">Transferase</keyword>
<gene>
    <name evidence="2" type="ORF">MGWOODY_Clf3013</name>
</gene>
<dbReference type="AlphaFoldDB" id="A0A160VCH7"/>
<dbReference type="PROSITE" id="PS51186">
    <property type="entry name" value="GNAT"/>
    <property type="match status" value="1"/>
</dbReference>
<proteinExistence type="predicted"/>
<accession>A0A160VCH7</accession>
<dbReference type="Pfam" id="PF00583">
    <property type="entry name" value="Acetyltransf_1"/>
    <property type="match status" value="1"/>
</dbReference>